<comment type="caution">
    <text evidence="1">The sequence shown here is derived from an EMBL/GenBank/DDBJ whole genome shotgun (WGS) entry which is preliminary data.</text>
</comment>
<evidence type="ECO:0000313" key="2">
    <source>
        <dbReference type="Proteomes" id="UP000320239"/>
    </source>
</evidence>
<proteinExistence type="predicted"/>
<dbReference type="Gene3D" id="3.30.1310.10">
    <property type="entry name" value="Nucleoid-associated protein YbaB-like domain"/>
    <property type="match status" value="1"/>
</dbReference>
<protein>
    <recommendedName>
        <fullName evidence="3">YbaB/EbfC DNA-binding family protein</fullName>
    </recommendedName>
</protein>
<keyword evidence="2" id="KW-1185">Reference proteome</keyword>
<sequence length="100" mass="11227">MARLDRYHQAVENIRATGRSPGETVTVTRDPDGELDVWIRPGTLRRLTGDQIAAEIRAALLAAVADHRRQFIGVRTRHFGSPLFVTPFTPPEPLSTRPRE</sequence>
<dbReference type="EMBL" id="VIWY01000002">
    <property type="protein sequence ID" value="TWG23613.1"/>
    <property type="molecule type" value="Genomic_DNA"/>
</dbReference>
<accession>A0A561WIC8</accession>
<gene>
    <name evidence="1" type="ORF">FHX34_102162</name>
</gene>
<evidence type="ECO:0000313" key="1">
    <source>
        <dbReference type="EMBL" id="TWG23613.1"/>
    </source>
</evidence>
<dbReference type="Proteomes" id="UP000320239">
    <property type="component" value="Unassembled WGS sequence"/>
</dbReference>
<dbReference type="RefSeq" id="WP_122976858.1">
    <property type="nucleotide sequence ID" value="NZ_BOMX01000034.1"/>
</dbReference>
<dbReference type="InterPro" id="IPR036894">
    <property type="entry name" value="YbaB-like_sf"/>
</dbReference>
<dbReference type="AlphaFoldDB" id="A0A561WIC8"/>
<reference evidence="1 2" key="1">
    <citation type="submission" date="2019-06" db="EMBL/GenBank/DDBJ databases">
        <title>Sequencing the genomes of 1000 actinobacteria strains.</title>
        <authorList>
            <person name="Klenk H.-P."/>
        </authorList>
    </citation>
    <scope>NUCLEOTIDE SEQUENCE [LARGE SCALE GENOMIC DNA]</scope>
    <source>
        <strain evidence="1 2">DSM 43866</strain>
    </source>
</reference>
<dbReference type="OrthoDB" id="3382580at2"/>
<name>A0A561WIC8_ACTTI</name>
<evidence type="ECO:0008006" key="3">
    <source>
        <dbReference type="Google" id="ProtNLM"/>
    </source>
</evidence>
<organism evidence="1 2">
    <name type="scientific">Actinoplanes teichomyceticus</name>
    <dbReference type="NCBI Taxonomy" id="1867"/>
    <lineage>
        <taxon>Bacteria</taxon>
        <taxon>Bacillati</taxon>
        <taxon>Actinomycetota</taxon>
        <taxon>Actinomycetes</taxon>
        <taxon>Micromonosporales</taxon>
        <taxon>Micromonosporaceae</taxon>
        <taxon>Actinoplanes</taxon>
    </lineage>
</organism>